<organism evidence="1 2">
    <name type="scientific">Peronospora destructor</name>
    <dbReference type="NCBI Taxonomy" id="86335"/>
    <lineage>
        <taxon>Eukaryota</taxon>
        <taxon>Sar</taxon>
        <taxon>Stramenopiles</taxon>
        <taxon>Oomycota</taxon>
        <taxon>Peronosporomycetes</taxon>
        <taxon>Peronosporales</taxon>
        <taxon>Peronosporaceae</taxon>
        <taxon>Peronospora</taxon>
    </lineage>
</organism>
<proteinExistence type="predicted"/>
<sequence>MLPPSATSLFETPQRTHQVTTFDTFGSVPLLNGKVESDNHYKTEKHGDKMTTRQASLVATYDEMEQEWDRQLRPEATKRFQECM</sequence>
<dbReference type="AlphaFoldDB" id="A0AAV0TUX3"/>
<gene>
    <name evidence="1" type="ORF">PDE001_LOCUS3368</name>
</gene>
<name>A0AAV0TUX3_9STRA</name>
<keyword evidence="2" id="KW-1185">Reference proteome</keyword>
<accession>A0AAV0TUX3</accession>
<evidence type="ECO:0000313" key="1">
    <source>
        <dbReference type="EMBL" id="CAI5725503.1"/>
    </source>
</evidence>
<dbReference type="EMBL" id="CANTFM010000571">
    <property type="protein sequence ID" value="CAI5725503.1"/>
    <property type="molecule type" value="Genomic_DNA"/>
</dbReference>
<protein>
    <submittedName>
        <fullName evidence="1">Uncharacterized protein</fullName>
    </submittedName>
</protein>
<evidence type="ECO:0000313" key="2">
    <source>
        <dbReference type="Proteomes" id="UP001162029"/>
    </source>
</evidence>
<comment type="caution">
    <text evidence="1">The sequence shown here is derived from an EMBL/GenBank/DDBJ whole genome shotgun (WGS) entry which is preliminary data.</text>
</comment>
<reference evidence="1" key="1">
    <citation type="submission" date="2022-12" db="EMBL/GenBank/DDBJ databases">
        <authorList>
            <person name="Webb A."/>
        </authorList>
    </citation>
    <scope>NUCLEOTIDE SEQUENCE</scope>
    <source>
        <strain evidence="1">Pd1</strain>
    </source>
</reference>
<dbReference type="Proteomes" id="UP001162029">
    <property type="component" value="Unassembled WGS sequence"/>
</dbReference>